<comment type="caution">
    <text evidence="1">The sequence shown here is derived from an EMBL/GenBank/DDBJ whole genome shotgun (WGS) entry which is preliminary data.</text>
</comment>
<dbReference type="EMBL" id="CAXDID020000079">
    <property type="protein sequence ID" value="CAL6017900.1"/>
    <property type="molecule type" value="Genomic_DNA"/>
</dbReference>
<proteinExistence type="predicted"/>
<reference evidence="1 2" key="1">
    <citation type="submission" date="2024-07" db="EMBL/GenBank/DDBJ databases">
        <authorList>
            <person name="Akdeniz Z."/>
        </authorList>
    </citation>
    <scope>NUCLEOTIDE SEQUENCE [LARGE SCALE GENOMIC DNA]</scope>
</reference>
<gene>
    <name evidence="1" type="ORF">HINF_LOCUS26211</name>
</gene>
<organism evidence="1 2">
    <name type="scientific">Hexamita inflata</name>
    <dbReference type="NCBI Taxonomy" id="28002"/>
    <lineage>
        <taxon>Eukaryota</taxon>
        <taxon>Metamonada</taxon>
        <taxon>Diplomonadida</taxon>
        <taxon>Hexamitidae</taxon>
        <taxon>Hexamitinae</taxon>
        <taxon>Hexamita</taxon>
    </lineage>
</organism>
<evidence type="ECO:0000313" key="1">
    <source>
        <dbReference type="EMBL" id="CAL6017900.1"/>
    </source>
</evidence>
<name>A0ABP1IKC6_9EUKA</name>
<protein>
    <submittedName>
        <fullName evidence="1">Hypothetical_protein</fullName>
    </submittedName>
</protein>
<dbReference type="Proteomes" id="UP001642409">
    <property type="component" value="Unassembled WGS sequence"/>
</dbReference>
<keyword evidence="2" id="KW-1185">Reference proteome</keyword>
<evidence type="ECO:0000313" key="2">
    <source>
        <dbReference type="Proteomes" id="UP001642409"/>
    </source>
</evidence>
<accession>A0ABP1IKC6</accession>
<sequence length="102" mass="12019">MECQQNTNTDFMQLIYCRDFAFKSKWKKLIKELIKSQQKSLFPALNLEALRVAANTLVPRFIPAIQKIVTNFRGQQCQFKCRTNLGCLRRLFRVAVLEDEVY</sequence>